<dbReference type="EMBL" id="LXFE01003202">
    <property type="protein sequence ID" value="OLL22470.1"/>
    <property type="molecule type" value="Genomic_DNA"/>
</dbReference>
<dbReference type="PANTHER" id="PTHR12758:SF19">
    <property type="entry name" value="APOPTOSIS INHIBITOR 5"/>
    <property type="match status" value="1"/>
</dbReference>
<feature type="compositionally biased region" description="Pro residues" evidence="3">
    <location>
        <begin position="414"/>
        <end position="423"/>
    </location>
</feature>
<dbReference type="Gene3D" id="1.25.10.10">
    <property type="entry name" value="Leucine-rich Repeat Variant"/>
    <property type="match status" value="1"/>
</dbReference>
<evidence type="ECO:0000256" key="3">
    <source>
        <dbReference type="SAM" id="MobiDB-lite"/>
    </source>
</evidence>
<dbReference type="InterPro" id="IPR016024">
    <property type="entry name" value="ARM-type_fold"/>
</dbReference>
<dbReference type="InterPro" id="IPR011989">
    <property type="entry name" value="ARM-like"/>
</dbReference>
<gene>
    <name evidence="4" type="ORF">NEOLI_005051</name>
</gene>
<name>A0A1U7LII5_NEOID</name>
<comment type="caution">
    <text evidence="4">The sequence shown here is derived from an EMBL/GenBank/DDBJ whole genome shotgun (WGS) entry which is preliminary data.</text>
</comment>
<evidence type="ECO:0000256" key="2">
    <source>
        <dbReference type="ARBA" id="ARBA00022703"/>
    </source>
</evidence>
<comment type="similarity">
    <text evidence="1">Belongs to the API5 family.</text>
</comment>
<dbReference type="OrthoDB" id="19224at2759"/>
<evidence type="ECO:0000313" key="5">
    <source>
        <dbReference type="Proteomes" id="UP000186594"/>
    </source>
</evidence>
<sequence>MDLDVLYSAYHSAQASQDIASYRLILSSTTRSDDPKARQLAAQFIPDLFPLFPEIHDDSVESMFDLCEDPEKLIRIQAVKRLPLLIKHNSKVGLRIVDVLVQLLQARDLNELETTRASLLQAIRISPSTSITLLDQSDVVVRELSFDFLKTYQSDILPVLGSQVEQEFGDAACAALEHFTIEQVDFITGLIFNLGFYQNYTKLIDGLMLWFTETGTQDLWPSFLKIANLCRNAIKKGGNPARFVEFMSENIFSLESIPDEYLILALRYTVECLKTFNEKSDLQSRITQSPLLDQLTKIRARMTTHQSMLKSQARPNVPDPALRKQISQTGFVVKLVNDIIKSSSTLHKPSNRLQKPTMNASLDLTIPCVQATNPQESSNLRPRKRKSRPHIPASKKQRKPSEPPRHPPSLYIKLPPPRSPKPSSPAQARRQIQVRGISQSDKRKRVYGEEPSVQIKRTKVKIGEQPKWNVRDNMRRRGYTLMDSYQEPV</sequence>
<accession>A0A1U7LII5</accession>
<keyword evidence="2" id="KW-0053">Apoptosis</keyword>
<dbReference type="InterPro" id="IPR008383">
    <property type="entry name" value="API5"/>
</dbReference>
<dbReference type="AlphaFoldDB" id="A0A1U7LII5"/>
<dbReference type="SUPFAM" id="SSF48371">
    <property type="entry name" value="ARM repeat"/>
    <property type="match status" value="1"/>
</dbReference>
<organism evidence="4 5">
    <name type="scientific">Neolecta irregularis (strain DAH-3)</name>
    <dbReference type="NCBI Taxonomy" id="1198029"/>
    <lineage>
        <taxon>Eukaryota</taxon>
        <taxon>Fungi</taxon>
        <taxon>Dikarya</taxon>
        <taxon>Ascomycota</taxon>
        <taxon>Taphrinomycotina</taxon>
        <taxon>Neolectales</taxon>
        <taxon>Neolectaceae</taxon>
        <taxon>Neolecta</taxon>
    </lineage>
</organism>
<feature type="compositionally biased region" description="Basic residues" evidence="3">
    <location>
        <begin position="381"/>
        <end position="398"/>
    </location>
</feature>
<dbReference type="STRING" id="1198029.A0A1U7LII5"/>
<reference evidence="4 5" key="1">
    <citation type="submission" date="2016-04" db="EMBL/GenBank/DDBJ databases">
        <title>Evolutionary innovation and constraint leading to complex multicellularity in the Ascomycota.</title>
        <authorList>
            <person name="Cisse O."/>
            <person name="Nguyen A."/>
            <person name="Hewitt D.A."/>
            <person name="Jedd G."/>
            <person name="Stajich J.E."/>
        </authorList>
    </citation>
    <scope>NUCLEOTIDE SEQUENCE [LARGE SCALE GENOMIC DNA]</scope>
    <source>
        <strain evidence="4 5">DAH-3</strain>
    </source>
</reference>
<dbReference type="GO" id="GO:0005634">
    <property type="term" value="C:nucleus"/>
    <property type="evidence" value="ECO:0007669"/>
    <property type="project" value="TreeGrafter"/>
</dbReference>
<feature type="region of interest" description="Disordered" evidence="3">
    <location>
        <begin position="365"/>
        <end position="452"/>
    </location>
</feature>
<keyword evidence="5" id="KW-1185">Reference proteome</keyword>
<dbReference type="Pfam" id="PF05918">
    <property type="entry name" value="API5"/>
    <property type="match status" value="1"/>
</dbReference>
<protein>
    <submittedName>
        <fullName evidence="4">Apoptosis inhibitor 5</fullName>
    </submittedName>
</protein>
<dbReference type="GO" id="GO:0003723">
    <property type="term" value="F:RNA binding"/>
    <property type="evidence" value="ECO:0007669"/>
    <property type="project" value="TreeGrafter"/>
</dbReference>
<evidence type="ECO:0000313" key="4">
    <source>
        <dbReference type="EMBL" id="OLL22470.1"/>
    </source>
</evidence>
<dbReference type="PANTHER" id="PTHR12758">
    <property type="entry name" value="APOPTOSIS INHIBITOR 5-RELATED"/>
    <property type="match status" value="1"/>
</dbReference>
<evidence type="ECO:0000256" key="1">
    <source>
        <dbReference type="ARBA" id="ARBA00009515"/>
    </source>
</evidence>
<dbReference type="Proteomes" id="UP000186594">
    <property type="component" value="Unassembled WGS sequence"/>
</dbReference>
<feature type="compositionally biased region" description="Polar residues" evidence="3">
    <location>
        <begin position="370"/>
        <end position="380"/>
    </location>
</feature>
<proteinExistence type="inferred from homology"/>
<dbReference type="GO" id="GO:0006915">
    <property type="term" value="P:apoptotic process"/>
    <property type="evidence" value="ECO:0007669"/>
    <property type="project" value="UniProtKB-KW"/>
</dbReference>